<dbReference type="EMBL" id="SIDB01000004">
    <property type="protein sequence ID" value="KAI3433588.1"/>
    <property type="molecule type" value="Genomic_DNA"/>
</dbReference>
<accession>A0A9D4TSI3</accession>
<name>A0A9D4TSI3_CHLVU</name>
<proteinExistence type="predicted"/>
<gene>
    <name evidence="2" type="ORF">D9Q98_003399</name>
</gene>
<feature type="region of interest" description="Disordered" evidence="1">
    <location>
        <begin position="178"/>
        <end position="197"/>
    </location>
</feature>
<dbReference type="Proteomes" id="UP001055712">
    <property type="component" value="Unassembled WGS sequence"/>
</dbReference>
<feature type="region of interest" description="Disordered" evidence="1">
    <location>
        <begin position="582"/>
        <end position="612"/>
    </location>
</feature>
<sequence length="664" mass="69444">MLIDAIQDARAAAAKGKPASQLAESAWDKLQFDFPVLGQDELAALVEEYASGKRRAISTRFLDTLRDSAGAPMPVQPACTAGDAAADDAGTTQTATAAAGGDQPSVGTLVPLYQQLYAMAVVETLRSCLQAPEEAALEQLAELQQRPAEPPLVAEDSHLEQLLTAAADANEEGLDEQAVLQHRASQQEDDDSTSYEPLDQPAAVQQHHHQAELATAAGATTWDAARCGGLPQQLAVLAGHLSYHSMADAEIWRRLRLMHRLAACLAAVRQHPRFLELEEVAQQMLRLATDRIVASPIELEAGLPAMLAALALTSGGSAGSTAVSSAAEHAVAAAAAAELALAATVALAAQLTSPTQRRWLWQEVHQQLLPLAAKQLETLQVALARQARGGTGAQAPPSISREQLYRLALPCQLVYFFVLQAPGAALVAGPGGGASRVQDAVLRGGLLRSLVLLFVQLAGQPGAEPLRCALLLTCAAAQPLVEWAAAVPGFVAAAAAGQLQPGGESQLHGALWQVLLGSGGTQLAVLLSDAESASTVPAVYQALQLMADMQAVSRRPQPLWDAGVDAALRGLSTLLREQYSKPRLEQQTPAAAPAALGDDGTSAKYDDHAGEGLGDAQDALKLGVGPQEQAELMAQRRAQQLQPACLKLIKDLVQRQVGGGGKLD</sequence>
<organism evidence="2 3">
    <name type="scientific">Chlorella vulgaris</name>
    <name type="common">Green alga</name>
    <dbReference type="NCBI Taxonomy" id="3077"/>
    <lineage>
        <taxon>Eukaryota</taxon>
        <taxon>Viridiplantae</taxon>
        <taxon>Chlorophyta</taxon>
        <taxon>core chlorophytes</taxon>
        <taxon>Trebouxiophyceae</taxon>
        <taxon>Chlorellales</taxon>
        <taxon>Chlorellaceae</taxon>
        <taxon>Chlorella clade</taxon>
        <taxon>Chlorella</taxon>
    </lineage>
</organism>
<keyword evidence="3" id="KW-1185">Reference proteome</keyword>
<dbReference type="AlphaFoldDB" id="A0A9D4TSI3"/>
<evidence type="ECO:0000313" key="2">
    <source>
        <dbReference type="EMBL" id="KAI3433588.1"/>
    </source>
</evidence>
<evidence type="ECO:0000313" key="3">
    <source>
        <dbReference type="Proteomes" id="UP001055712"/>
    </source>
</evidence>
<dbReference type="OrthoDB" id="515109at2759"/>
<reference evidence="2" key="2">
    <citation type="submission" date="2020-11" db="EMBL/GenBank/DDBJ databases">
        <authorList>
            <person name="Cecchin M."/>
            <person name="Marcolungo L."/>
            <person name="Rossato M."/>
            <person name="Girolomoni L."/>
            <person name="Cosentino E."/>
            <person name="Cuine S."/>
            <person name="Li-Beisson Y."/>
            <person name="Delledonne M."/>
            <person name="Ballottari M."/>
        </authorList>
    </citation>
    <scope>NUCLEOTIDE SEQUENCE</scope>
    <source>
        <strain evidence="2">211/11P</strain>
        <tissue evidence="2">Whole cell</tissue>
    </source>
</reference>
<evidence type="ECO:0000256" key="1">
    <source>
        <dbReference type="SAM" id="MobiDB-lite"/>
    </source>
</evidence>
<reference evidence="2" key="1">
    <citation type="journal article" date="2019" name="Plant J.">
        <title>Chlorella vulgaris genome assembly and annotation reveals the molecular basis for metabolic acclimation to high light conditions.</title>
        <authorList>
            <person name="Cecchin M."/>
            <person name="Marcolungo L."/>
            <person name="Rossato M."/>
            <person name="Girolomoni L."/>
            <person name="Cosentino E."/>
            <person name="Cuine S."/>
            <person name="Li-Beisson Y."/>
            <person name="Delledonne M."/>
            <person name="Ballottari M."/>
        </authorList>
    </citation>
    <scope>NUCLEOTIDE SEQUENCE</scope>
    <source>
        <strain evidence="2">211/11P</strain>
    </source>
</reference>
<comment type="caution">
    <text evidence="2">The sequence shown here is derived from an EMBL/GenBank/DDBJ whole genome shotgun (WGS) entry which is preliminary data.</text>
</comment>
<protein>
    <submittedName>
        <fullName evidence="2">Uncharacterized protein</fullName>
    </submittedName>
</protein>